<comment type="caution">
    <text evidence="2">The sequence shown here is derived from an EMBL/GenBank/DDBJ whole genome shotgun (WGS) entry which is preliminary data.</text>
</comment>
<reference evidence="2" key="1">
    <citation type="submission" date="2023-06" db="EMBL/GenBank/DDBJ databases">
        <authorList>
            <person name="Kurt Z."/>
        </authorList>
    </citation>
    <scope>NUCLEOTIDE SEQUENCE</scope>
</reference>
<evidence type="ECO:0000259" key="1">
    <source>
        <dbReference type="Pfam" id="PF00149"/>
    </source>
</evidence>
<dbReference type="EMBL" id="CAXDID020000082">
    <property type="protein sequence ID" value="CAL6019115.1"/>
    <property type="molecule type" value="Genomic_DNA"/>
</dbReference>
<dbReference type="Proteomes" id="UP001642409">
    <property type="component" value="Unassembled WGS sequence"/>
</dbReference>
<evidence type="ECO:0000313" key="3">
    <source>
        <dbReference type="EMBL" id="CAL6019115.1"/>
    </source>
</evidence>
<proteinExistence type="predicted"/>
<dbReference type="InterPro" id="IPR029052">
    <property type="entry name" value="Metallo-depent_PP-like"/>
</dbReference>
<sequence>MHLLFLSDFHDEEEHFNNIVQQLEQKQFDVIILGGDFANSLIPEINFEEQIQIQRNILTKYTNLLYNKFQKPIYYVLGNHESEACVYETENIHYIGNKSVQLGEYKLIGLSGASSSLVYEHQNINYLGGYPFLPSKIQLLNEKNNEFINNNEPFLKELINLEEQKSALKDTLNQIHITEDQQYLDALKIVGSLEDKQKLIIMSHQGPISSFTTFYTKKDKKAASGSLGLELLRRQLKDRIKLWAHGHTHNPHSLQDGEVIICGLVCKGQFRIAEV</sequence>
<evidence type="ECO:0000313" key="4">
    <source>
        <dbReference type="Proteomes" id="UP001642409"/>
    </source>
</evidence>
<organism evidence="2">
    <name type="scientific">Hexamita inflata</name>
    <dbReference type="NCBI Taxonomy" id="28002"/>
    <lineage>
        <taxon>Eukaryota</taxon>
        <taxon>Metamonada</taxon>
        <taxon>Diplomonadida</taxon>
        <taxon>Hexamitidae</taxon>
        <taxon>Hexamitinae</taxon>
        <taxon>Hexamita</taxon>
    </lineage>
</organism>
<protein>
    <submittedName>
        <fullName evidence="2">Calcineurin-like phosphoesterase superfamily domain-containing protein</fullName>
    </submittedName>
    <submittedName>
        <fullName evidence="3">Calcineurin-like_phosphoesterase superfamily domain-containing protein</fullName>
    </submittedName>
</protein>
<keyword evidence="4" id="KW-1185">Reference proteome</keyword>
<accession>A0AA86TS35</accession>
<feature type="domain" description="Calcineurin-like phosphoesterase" evidence="1">
    <location>
        <begin position="1"/>
        <end position="251"/>
    </location>
</feature>
<dbReference type="AlphaFoldDB" id="A0AA86TS35"/>
<evidence type="ECO:0000313" key="2">
    <source>
        <dbReference type="EMBL" id="CAI9926290.1"/>
    </source>
</evidence>
<name>A0AA86TS35_9EUKA</name>
<dbReference type="GO" id="GO:0016787">
    <property type="term" value="F:hydrolase activity"/>
    <property type="evidence" value="ECO:0007669"/>
    <property type="project" value="InterPro"/>
</dbReference>
<dbReference type="InterPro" id="IPR004843">
    <property type="entry name" value="Calcineurin-like_PHP"/>
</dbReference>
<dbReference type="Pfam" id="PF00149">
    <property type="entry name" value="Metallophos"/>
    <property type="match status" value="1"/>
</dbReference>
<dbReference type="PANTHER" id="PTHR37523:SF1">
    <property type="entry name" value="CALCINEURIN-LIKE PHOSPHOESTERASE DOMAIN-CONTAINING PROTEIN"/>
    <property type="match status" value="1"/>
</dbReference>
<gene>
    <name evidence="2" type="ORF">HINF_LOCUS13935</name>
    <name evidence="3" type="ORF">HINF_LOCUS26793</name>
</gene>
<dbReference type="PANTHER" id="PTHR37523">
    <property type="entry name" value="METALLOPHOSPHOESTERASE"/>
    <property type="match status" value="1"/>
</dbReference>
<reference evidence="3 4" key="2">
    <citation type="submission" date="2024-07" db="EMBL/GenBank/DDBJ databases">
        <authorList>
            <person name="Akdeniz Z."/>
        </authorList>
    </citation>
    <scope>NUCLEOTIDE SEQUENCE [LARGE SCALE GENOMIC DNA]</scope>
</reference>
<dbReference type="Gene3D" id="3.60.21.10">
    <property type="match status" value="1"/>
</dbReference>
<dbReference type="SUPFAM" id="SSF56300">
    <property type="entry name" value="Metallo-dependent phosphatases"/>
    <property type="match status" value="1"/>
</dbReference>
<dbReference type="EMBL" id="CATOUU010000367">
    <property type="protein sequence ID" value="CAI9926290.1"/>
    <property type="molecule type" value="Genomic_DNA"/>
</dbReference>